<organism evidence="1">
    <name type="scientific">Psilocybe cubensis</name>
    <name type="common">Psychedelic mushroom</name>
    <name type="synonym">Stropharia cubensis</name>
    <dbReference type="NCBI Taxonomy" id="181762"/>
    <lineage>
        <taxon>Eukaryota</taxon>
        <taxon>Fungi</taxon>
        <taxon>Dikarya</taxon>
        <taxon>Basidiomycota</taxon>
        <taxon>Agaricomycotina</taxon>
        <taxon>Agaricomycetes</taxon>
        <taxon>Agaricomycetidae</taxon>
        <taxon>Agaricales</taxon>
        <taxon>Agaricineae</taxon>
        <taxon>Strophariaceae</taxon>
        <taxon>Psilocybe</taxon>
    </lineage>
</organism>
<reference evidence="1" key="1">
    <citation type="submission" date="2021-02" db="EMBL/GenBank/DDBJ databases">
        <title>Psilocybe cubensis genome.</title>
        <authorList>
            <person name="Mckernan K.J."/>
            <person name="Crawford S."/>
            <person name="Trippe A."/>
            <person name="Kane L.T."/>
            <person name="Mclaughlin S."/>
        </authorList>
    </citation>
    <scope>NUCLEOTIDE SEQUENCE [LARGE SCALE GENOMIC DNA]</scope>
    <source>
        <strain evidence="1">MGC-MH-2018</strain>
    </source>
</reference>
<gene>
    <name evidence="1" type="ORF">JR316_007284</name>
</gene>
<dbReference type="AlphaFoldDB" id="A0A8H7XU67"/>
<accession>A0A8H7XU67</accession>
<protein>
    <submittedName>
        <fullName evidence="1">Uncharacterized protein</fullName>
    </submittedName>
</protein>
<dbReference type="EMBL" id="JAFIQS010000007">
    <property type="protein sequence ID" value="KAG5166947.1"/>
    <property type="molecule type" value="Genomic_DNA"/>
</dbReference>
<dbReference type="OrthoDB" id="3165318at2759"/>
<proteinExistence type="predicted"/>
<evidence type="ECO:0000313" key="1">
    <source>
        <dbReference type="EMBL" id="KAG5166947.1"/>
    </source>
</evidence>
<name>A0A8H7XU67_PSICU</name>
<sequence>MSITGNARKLTFVSKNLGKDIDLMLMFEPPKLGELYTDLYPVCWKVLQFSASNISTAVALYTADTAFMKEDDSNIVSALNVQKCQVREPNYDKFAYPQSHSIHSGWRDMLVDDQHQGKQLPYCARSRYPGLIQCKIQSTKPADVAFGIVGKDQSVSPIFKWNGLAVDSNLAVKLSPVLKIYGVSDYQSSEILRGDVTTEELFNQDLTKLPHESTWNVVRDPSSLQLKIVRAK</sequence>
<comment type="caution">
    <text evidence="1">The sequence shown here is derived from an EMBL/GenBank/DDBJ whole genome shotgun (WGS) entry which is preliminary data.</text>
</comment>